<dbReference type="RefSeq" id="WP_249098801.1">
    <property type="nucleotide sequence ID" value="NZ_JAMAST010000003.1"/>
</dbReference>
<feature type="compositionally biased region" description="Gly residues" evidence="1">
    <location>
        <begin position="120"/>
        <end position="130"/>
    </location>
</feature>
<name>A0ABT0M8M4_9BACL</name>
<feature type="region of interest" description="Disordered" evidence="1">
    <location>
        <begin position="105"/>
        <end position="130"/>
    </location>
</feature>
<evidence type="ECO:0000313" key="3">
    <source>
        <dbReference type="Proteomes" id="UP001203004"/>
    </source>
</evidence>
<dbReference type="Proteomes" id="UP001203004">
    <property type="component" value="Unassembled WGS sequence"/>
</dbReference>
<protein>
    <submittedName>
        <fullName evidence="2">Uncharacterized protein</fullName>
    </submittedName>
</protein>
<gene>
    <name evidence="2" type="ORF">M3N64_04630</name>
</gene>
<keyword evidence="3" id="KW-1185">Reference proteome</keyword>
<comment type="caution">
    <text evidence="2">The sequence shown here is derived from an EMBL/GenBank/DDBJ whole genome shotgun (WGS) entry which is preliminary data.</text>
</comment>
<evidence type="ECO:0000313" key="2">
    <source>
        <dbReference type="EMBL" id="MCL1631233.1"/>
    </source>
</evidence>
<sequence>MKNGTAGSGNNNKRQTEKKKVAGMQGMRLPNEEIVVRQEIGLRSDFSGRNRNCKHGRREFGCWDKSFMEKVFNLFSTTHQVAAVFGEPIDQGGKQVIPVAKVRITGGGGGGLHGKDNAGQDGGGAGDTLR</sequence>
<reference evidence="2 3" key="1">
    <citation type="submission" date="2022-05" db="EMBL/GenBank/DDBJ databases">
        <title>Sporolactobacillus sp nov CPB3-1, isolated from tree bark (Mangifera indica L.).</title>
        <authorList>
            <person name="Phuengjayaem S."/>
            <person name="Tanasupawat S."/>
        </authorList>
    </citation>
    <scope>NUCLEOTIDE SEQUENCE [LARGE SCALE GENOMIC DNA]</scope>
    <source>
        <strain evidence="2 3">CPB3-1</strain>
    </source>
</reference>
<dbReference type="EMBL" id="JAMAST010000003">
    <property type="protein sequence ID" value="MCL1631233.1"/>
    <property type="molecule type" value="Genomic_DNA"/>
</dbReference>
<organism evidence="2 3">
    <name type="scientific">Sporolactobacillus mangiferae</name>
    <dbReference type="NCBI Taxonomy" id="2940498"/>
    <lineage>
        <taxon>Bacteria</taxon>
        <taxon>Bacillati</taxon>
        <taxon>Bacillota</taxon>
        <taxon>Bacilli</taxon>
        <taxon>Bacillales</taxon>
        <taxon>Sporolactobacillaceae</taxon>
        <taxon>Sporolactobacillus</taxon>
    </lineage>
</organism>
<feature type="region of interest" description="Disordered" evidence="1">
    <location>
        <begin position="1"/>
        <end position="29"/>
    </location>
</feature>
<evidence type="ECO:0000256" key="1">
    <source>
        <dbReference type="SAM" id="MobiDB-lite"/>
    </source>
</evidence>
<accession>A0ABT0M8M4</accession>
<proteinExistence type="predicted"/>